<protein>
    <recommendedName>
        <fullName evidence="1">Beta-galactosidase trimerisation domain-containing protein</fullName>
    </recommendedName>
</protein>
<name>A0A916Z655_9BACL</name>
<keyword evidence="3" id="KW-1185">Reference proteome</keyword>
<dbReference type="GO" id="GO:0005975">
    <property type="term" value="P:carbohydrate metabolic process"/>
    <property type="evidence" value="ECO:0007669"/>
    <property type="project" value="InterPro"/>
</dbReference>
<feature type="domain" description="Beta-galactosidase trimerisation" evidence="1">
    <location>
        <begin position="360"/>
        <end position="573"/>
    </location>
</feature>
<evidence type="ECO:0000259" key="1">
    <source>
        <dbReference type="Pfam" id="PF08532"/>
    </source>
</evidence>
<accession>A0A916Z655</accession>
<organism evidence="2 3">
    <name type="scientific">Paenibacillus nasutitermitis</name>
    <dbReference type="NCBI Taxonomy" id="1652958"/>
    <lineage>
        <taxon>Bacteria</taxon>
        <taxon>Bacillati</taxon>
        <taxon>Bacillota</taxon>
        <taxon>Bacilli</taxon>
        <taxon>Bacillales</taxon>
        <taxon>Paenibacillaceae</taxon>
        <taxon>Paenibacillus</taxon>
    </lineage>
</organism>
<dbReference type="Gene3D" id="3.20.20.80">
    <property type="entry name" value="Glycosidases"/>
    <property type="match status" value="1"/>
</dbReference>
<proteinExistence type="predicted"/>
<dbReference type="CDD" id="cd03143">
    <property type="entry name" value="A4_beta-galactosidase_middle_domain"/>
    <property type="match status" value="1"/>
</dbReference>
<reference evidence="2" key="2">
    <citation type="submission" date="2020-09" db="EMBL/GenBank/DDBJ databases">
        <authorList>
            <person name="Sun Q."/>
            <person name="Zhou Y."/>
        </authorList>
    </citation>
    <scope>NUCLEOTIDE SEQUENCE</scope>
    <source>
        <strain evidence="2">CGMCC 1.15178</strain>
    </source>
</reference>
<dbReference type="RefSeq" id="WP_188994312.1">
    <property type="nucleotide sequence ID" value="NZ_BMHP01000003.1"/>
</dbReference>
<evidence type="ECO:0000313" key="3">
    <source>
        <dbReference type="Proteomes" id="UP000612456"/>
    </source>
</evidence>
<gene>
    <name evidence="2" type="ORF">GCM10010911_40560</name>
</gene>
<dbReference type="Proteomes" id="UP000612456">
    <property type="component" value="Unassembled WGS sequence"/>
</dbReference>
<evidence type="ECO:0000313" key="2">
    <source>
        <dbReference type="EMBL" id="GGD78408.1"/>
    </source>
</evidence>
<reference evidence="2" key="1">
    <citation type="journal article" date="2014" name="Int. J. Syst. Evol. Microbiol.">
        <title>Complete genome sequence of Corynebacterium casei LMG S-19264T (=DSM 44701T), isolated from a smear-ripened cheese.</title>
        <authorList>
            <consortium name="US DOE Joint Genome Institute (JGI-PGF)"/>
            <person name="Walter F."/>
            <person name="Albersmeier A."/>
            <person name="Kalinowski J."/>
            <person name="Ruckert C."/>
        </authorList>
    </citation>
    <scope>NUCLEOTIDE SEQUENCE</scope>
    <source>
        <strain evidence="2">CGMCC 1.15178</strain>
    </source>
</reference>
<dbReference type="Pfam" id="PF08532">
    <property type="entry name" value="Glyco_hydro_42M"/>
    <property type="match status" value="1"/>
</dbReference>
<dbReference type="Gene3D" id="3.40.50.880">
    <property type="match status" value="1"/>
</dbReference>
<dbReference type="EMBL" id="BMHP01000003">
    <property type="protein sequence ID" value="GGD78408.1"/>
    <property type="molecule type" value="Genomic_DNA"/>
</dbReference>
<dbReference type="InterPro" id="IPR013738">
    <property type="entry name" value="Beta_galactosidase_Trimer"/>
</dbReference>
<dbReference type="AlphaFoldDB" id="A0A916Z655"/>
<dbReference type="GO" id="GO:0004565">
    <property type="term" value="F:beta-galactosidase activity"/>
    <property type="evidence" value="ECO:0007669"/>
    <property type="project" value="InterPro"/>
</dbReference>
<dbReference type="SUPFAM" id="SSF52317">
    <property type="entry name" value="Class I glutamine amidotransferase-like"/>
    <property type="match status" value="1"/>
</dbReference>
<sequence length="701" mass="79032">MTTAKLWFEKPLRIIDFIPPDSDRFETLDVAEQVSIRRELGFNAEHIEVHDITLGESGITFYPSEYAIETRKDLLSEILNQNDPSIMGTIIYFNVHWISPSLSVLKPEWLQKNADGQIIPSAYGQGGYSCINSTFRDYAFGTIRTLGKYPIAGIFLDGPIFREEGCYCEDCCKRFYDEYGYEPPVGSQTASRKDDDWFYFKRSSIARFMSDARRELKAVSPDAIIYMNSPQLAPNRLCSRDNRMTVDYQDMLLAEGGFLGGDLRKSPIWKPAATAMLLETQSGGKPYCVAIAGRLSPWSRYLLSASETWIVHAMAVAHGAWTWYGAYNDNNADKRMQTVKEINTFLSDNEHYYTDTRSTARVALLWSYATANYYQTTAEETDFTDAKVKLADGRKNDPRGAFNGWFDALSRSRVLFDIIDDTALTDGTLAAYDVLILPGSSCMSASDAEAVRLFVRSGGRLIATFDTSFYDEKGRRLGEPALADLLGIEQVQGIRLNEFDHIEVDINQPLYAGVDQSILPVAGLGVECSIRGEASGSDFYREPQLSRYCELPAVTTNPYIVEQPYGEGRTIYFTGNVDSFYYSYAFPEYRKLMHNAVTEMTETEVECCFESELESVHLSVRKKGDTLLIHLINYTGSMSRPIHAVLPLRNVEIKCKADENLTYTIRSLRSGDNLPSLLKDGMITFVLPILNEYDVIVVEKS</sequence>
<comment type="caution">
    <text evidence="2">The sequence shown here is derived from an EMBL/GenBank/DDBJ whole genome shotgun (WGS) entry which is preliminary data.</text>
</comment>
<dbReference type="InterPro" id="IPR029062">
    <property type="entry name" value="Class_I_gatase-like"/>
</dbReference>